<organism evidence="1 2">
    <name type="scientific">Citreimonas salinaria</name>
    <dbReference type="NCBI Taxonomy" id="321339"/>
    <lineage>
        <taxon>Bacteria</taxon>
        <taxon>Pseudomonadati</taxon>
        <taxon>Pseudomonadota</taxon>
        <taxon>Alphaproteobacteria</taxon>
        <taxon>Rhodobacterales</taxon>
        <taxon>Roseobacteraceae</taxon>
        <taxon>Citreimonas</taxon>
    </lineage>
</organism>
<proteinExistence type="predicted"/>
<protein>
    <submittedName>
        <fullName evidence="1">Gluconate 2-dehydrogenase subunit 3</fullName>
    </submittedName>
</protein>
<dbReference type="STRING" id="321339.SAMN05444340_12331"/>
<dbReference type="RefSeq" id="WP_089885963.1">
    <property type="nucleotide sequence ID" value="NZ_FNPF01000023.1"/>
</dbReference>
<dbReference type="InterPro" id="IPR027056">
    <property type="entry name" value="Gluconate_2DH_su3"/>
</dbReference>
<accession>A0A1H3NEN3</accession>
<evidence type="ECO:0000313" key="1">
    <source>
        <dbReference type="EMBL" id="SDY87318.1"/>
    </source>
</evidence>
<evidence type="ECO:0000313" key="2">
    <source>
        <dbReference type="Proteomes" id="UP000199286"/>
    </source>
</evidence>
<dbReference type="Pfam" id="PF13618">
    <property type="entry name" value="Gluconate_2-dh3"/>
    <property type="match status" value="1"/>
</dbReference>
<dbReference type="Proteomes" id="UP000199286">
    <property type="component" value="Unassembled WGS sequence"/>
</dbReference>
<dbReference type="OrthoDB" id="9780765at2"/>
<dbReference type="EMBL" id="FNPF01000023">
    <property type="protein sequence ID" value="SDY87318.1"/>
    <property type="molecule type" value="Genomic_DNA"/>
</dbReference>
<dbReference type="AlphaFoldDB" id="A0A1H3NEN3"/>
<reference evidence="1 2" key="1">
    <citation type="submission" date="2016-10" db="EMBL/GenBank/DDBJ databases">
        <authorList>
            <person name="de Groot N.N."/>
        </authorList>
    </citation>
    <scope>NUCLEOTIDE SEQUENCE [LARGE SCALE GENOMIC DNA]</scope>
    <source>
        <strain evidence="1 2">DSM 26880</strain>
    </source>
</reference>
<sequence>MTSPPRRYPGYDVLDKWNSASWDDITRDVVGRRLHDVPQRRFFDQDEWATLQALCDTIMPQPERADPIPLAPFIDAVMAENRTSGTRYAELPPMREAWRRGLAALDAEARCRTGRGFAELALEDREAVLKRLDDEDVQAPEWQDLPPRRLFREIFAKEIVRTYYGHPTAWSEIGFGGPASPRGYVRLSANRRDRWEAWEAEEDLK</sequence>
<keyword evidence="2" id="KW-1185">Reference proteome</keyword>
<name>A0A1H3NEN3_9RHOB</name>
<gene>
    <name evidence="1" type="ORF">SAMN05444340_12331</name>
</gene>